<dbReference type="KEGG" id="bor:COCMIDRAFT_27944"/>
<feature type="region of interest" description="Disordered" evidence="1">
    <location>
        <begin position="1"/>
        <end position="56"/>
    </location>
</feature>
<accession>W6Z0X8</accession>
<gene>
    <name evidence="2" type="ORF">COCMIDRAFT_27944</name>
</gene>
<dbReference type="Proteomes" id="UP000054032">
    <property type="component" value="Unassembled WGS sequence"/>
</dbReference>
<name>W6Z0X8_COCMI</name>
<evidence type="ECO:0000313" key="3">
    <source>
        <dbReference type="Proteomes" id="UP000054032"/>
    </source>
</evidence>
<keyword evidence="3" id="KW-1185">Reference proteome</keyword>
<dbReference type="GeneID" id="19121212"/>
<protein>
    <submittedName>
        <fullName evidence="2">Uncharacterized protein</fullName>
    </submittedName>
</protein>
<evidence type="ECO:0000313" key="2">
    <source>
        <dbReference type="EMBL" id="EUC43615.1"/>
    </source>
</evidence>
<dbReference type="EMBL" id="KI964024">
    <property type="protein sequence ID" value="EUC43615.1"/>
    <property type="molecule type" value="Genomic_DNA"/>
</dbReference>
<feature type="compositionally biased region" description="Polar residues" evidence="1">
    <location>
        <begin position="22"/>
        <end position="34"/>
    </location>
</feature>
<sequence>MEQATQEDISLKFCGQEPHLPATTSDSKQYTQTDCPVHGRPILEPPRQNIPPGVHPSQRLEYTPLWHLPVGMSGGCRVGTSASAGCICVHNPDILKDEMTREMEVIVQEAKQKGKKQEEKKST</sequence>
<proteinExistence type="predicted"/>
<dbReference type="RefSeq" id="XP_007689872.1">
    <property type="nucleotide sequence ID" value="XM_007691682.1"/>
</dbReference>
<dbReference type="HOGENOM" id="CLU_136308_0_0_1"/>
<evidence type="ECO:0000256" key="1">
    <source>
        <dbReference type="SAM" id="MobiDB-lite"/>
    </source>
</evidence>
<organism evidence="2 3">
    <name type="scientific">Bipolaris oryzae ATCC 44560</name>
    <dbReference type="NCBI Taxonomy" id="930090"/>
    <lineage>
        <taxon>Eukaryota</taxon>
        <taxon>Fungi</taxon>
        <taxon>Dikarya</taxon>
        <taxon>Ascomycota</taxon>
        <taxon>Pezizomycotina</taxon>
        <taxon>Dothideomycetes</taxon>
        <taxon>Pleosporomycetidae</taxon>
        <taxon>Pleosporales</taxon>
        <taxon>Pleosporineae</taxon>
        <taxon>Pleosporaceae</taxon>
        <taxon>Bipolaris</taxon>
    </lineage>
</organism>
<dbReference type="AlphaFoldDB" id="W6Z0X8"/>
<dbReference type="OrthoDB" id="3690070at2759"/>
<reference evidence="2 3" key="1">
    <citation type="journal article" date="2013" name="PLoS Genet.">
        <title>Comparative genome structure, secondary metabolite, and effector coding capacity across Cochliobolus pathogens.</title>
        <authorList>
            <person name="Condon B.J."/>
            <person name="Leng Y."/>
            <person name="Wu D."/>
            <person name="Bushley K.E."/>
            <person name="Ohm R.A."/>
            <person name="Otillar R."/>
            <person name="Martin J."/>
            <person name="Schackwitz W."/>
            <person name="Grimwood J."/>
            <person name="MohdZainudin N."/>
            <person name="Xue C."/>
            <person name="Wang R."/>
            <person name="Manning V.A."/>
            <person name="Dhillon B."/>
            <person name="Tu Z.J."/>
            <person name="Steffenson B.J."/>
            <person name="Salamov A."/>
            <person name="Sun H."/>
            <person name="Lowry S."/>
            <person name="LaButti K."/>
            <person name="Han J."/>
            <person name="Copeland A."/>
            <person name="Lindquist E."/>
            <person name="Barry K."/>
            <person name="Schmutz J."/>
            <person name="Baker S.E."/>
            <person name="Ciuffetti L.M."/>
            <person name="Grigoriev I.V."/>
            <person name="Zhong S."/>
            <person name="Turgeon B.G."/>
        </authorList>
    </citation>
    <scope>NUCLEOTIDE SEQUENCE [LARGE SCALE GENOMIC DNA]</scope>
    <source>
        <strain evidence="2 3">ATCC 44560</strain>
    </source>
</reference>